<reference evidence="3" key="1">
    <citation type="submission" date="2020-04" db="EMBL/GenBank/DDBJ databases">
        <authorList>
            <person name="Alioto T."/>
            <person name="Alioto T."/>
            <person name="Gomez Garrido J."/>
        </authorList>
    </citation>
    <scope>NUCLEOTIDE SEQUENCE</scope>
    <source>
        <strain evidence="3">A484AB</strain>
    </source>
</reference>
<name>A0A6S7IT28_PARCT</name>
<protein>
    <recommendedName>
        <fullName evidence="2">Mutator-like transposase domain-containing protein</fullName>
    </recommendedName>
</protein>
<proteinExistence type="predicted"/>
<feature type="region of interest" description="Disordered" evidence="1">
    <location>
        <begin position="27"/>
        <end position="62"/>
    </location>
</feature>
<comment type="caution">
    <text evidence="3">The sequence shown here is derived from an EMBL/GenBank/DDBJ whole genome shotgun (WGS) entry which is preliminary data.</text>
</comment>
<evidence type="ECO:0000259" key="2">
    <source>
        <dbReference type="Pfam" id="PF20700"/>
    </source>
</evidence>
<feature type="non-terminal residue" evidence="3">
    <location>
        <position position="505"/>
    </location>
</feature>
<dbReference type="Proteomes" id="UP001152795">
    <property type="component" value="Unassembled WGS sequence"/>
</dbReference>
<feature type="domain" description="Mutator-like transposase" evidence="2">
    <location>
        <begin position="87"/>
        <end position="320"/>
    </location>
</feature>
<dbReference type="AlphaFoldDB" id="A0A6S7IT28"/>
<dbReference type="OrthoDB" id="5983687at2759"/>
<evidence type="ECO:0000256" key="1">
    <source>
        <dbReference type="SAM" id="MobiDB-lite"/>
    </source>
</evidence>
<feature type="compositionally biased region" description="Polar residues" evidence="1">
    <location>
        <begin position="36"/>
        <end position="61"/>
    </location>
</feature>
<evidence type="ECO:0000313" key="4">
    <source>
        <dbReference type="Proteomes" id="UP001152795"/>
    </source>
</evidence>
<dbReference type="Pfam" id="PF20700">
    <property type="entry name" value="Mutator"/>
    <property type="match status" value="1"/>
</dbReference>
<dbReference type="InterPro" id="IPR049012">
    <property type="entry name" value="Mutator_transp_dom"/>
</dbReference>
<dbReference type="EMBL" id="CACRXK020012012">
    <property type="protein sequence ID" value="CAB4022504.1"/>
    <property type="molecule type" value="Genomic_DNA"/>
</dbReference>
<keyword evidence="4" id="KW-1185">Reference proteome</keyword>
<accession>A0A6S7IT28</accession>
<sequence length="505" mass="56211">MPDKKKFIRLKGKKRKFHGNRHVKVEILPDSEASKQENIAETSTSNLTAASDEVTSSSASEFRSLPASKRKLDCDSSSEDEEECTDGFRLIDISILMSIFNTFLCPKCKSGHIVMKEDITAKMGLVSQLSLECSAEKCSYSMSFYTSSRVNNKSKAFEANRRAVLAMRNIGVGHQGLVKFCGTMNMLAPMNANSYTDHVTAIHGAAEVVAKASMKSAAEETKEFYEPEEDGVYDVGISADGTWRRRGYSSSYGVVSGMSLVTGKVLDIEIMSKECRECITWSSKKGSEEFEHWWEGHQHNCHANFEGSSGAMDAAGYMENAVLAIFHHTRSTDTNPYHNLCPKGETSWCGYQRDLAKNTNEYSHSHPLPEAVSDSILPVFTDLSTSQLLSSCLHGGTQNQNEAFNALIWQCATKETHSSLPTVELATFLAVGIFNNGAKAILDVLENLGIKPGCQTKKCLKKIDYDRLCHSTRKSSDKQKNKRKKIRQRKKGYIDNLSEKERYQI</sequence>
<evidence type="ECO:0000313" key="3">
    <source>
        <dbReference type="EMBL" id="CAB4022504.1"/>
    </source>
</evidence>
<organism evidence="3 4">
    <name type="scientific">Paramuricea clavata</name>
    <name type="common">Red gorgonian</name>
    <name type="synonym">Violescent sea-whip</name>
    <dbReference type="NCBI Taxonomy" id="317549"/>
    <lineage>
        <taxon>Eukaryota</taxon>
        <taxon>Metazoa</taxon>
        <taxon>Cnidaria</taxon>
        <taxon>Anthozoa</taxon>
        <taxon>Octocorallia</taxon>
        <taxon>Malacalcyonacea</taxon>
        <taxon>Plexauridae</taxon>
        <taxon>Paramuricea</taxon>
    </lineage>
</organism>
<gene>
    <name evidence="3" type="ORF">PACLA_8A009897</name>
</gene>